<feature type="compositionally biased region" description="Basic residues" evidence="1">
    <location>
        <begin position="98"/>
        <end position="109"/>
    </location>
</feature>
<dbReference type="AlphaFoldDB" id="A0A5S5MD57"/>
<evidence type="ECO:0000259" key="2">
    <source>
        <dbReference type="PROSITE" id="PS50828"/>
    </source>
</evidence>
<dbReference type="OrthoDB" id="9808881at2"/>
<protein>
    <recommendedName>
        <fullName evidence="2">Smr domain-containing protein</fullName>
    </recommendedName>
</protein>
<sequence length="259" mass="29200">MLMKDWLLGLWRKIWSREEKKQDDSVSAAGKKRKIRAKKGKDTRARKKKSPSLPSAKASEKVAENETTKKQETEVLPKKNASRAHQSSVDSTPSLPKPPKKRLRFRKKSNLPVPEIKEKIPVLDTEADLFVLMGGDPEKEGPVQEPDLPEPEIIGEKIEKPKPFIWTSPEKTLDLHGLNSAQADVRMRSAILTARVEGVSIMRIITGKGLHSEGGNGVLRDYAEEFLTHMQKTGEIRMFRWEGKTKRKSGAVLVKLPEI</sequence>
<dbReference type="PROSITE" id="PS50828">
    <property type="entry name" value="SMR"/>
    <property type="match status" value="1"/>
</dbReference>
<feature type="compositionally biased region" description="Polar residues" evidence="1">
    <location>
        <begin position="83"/>
        <end position="92"/>
    </location>
</feature>
<dbReference type="Pfam" id="PF01713">
    <property type="entry name" value="Smr"/>
    <property type="match status" value="1"/>
</dbReference>
<organism evidence="3 4">
    <name type="scientific">Desulfobotulus mexicanus</name>
    <dbReference type="NCBI Taxonomy" id="2586642"/>
    <lineage>
        <taxon>Bacteria</taxon>
        <taxon>Pseudomonadati</taxon>
        <taxon>Thermodesulfobacteriota</taxon>
        <taxon>Desulfobacteria</taxon>
        <taxon>Desulfobacterales</taxon>
        <taxon>Desulfobacteraceae</taxon>
        <taxon>Desulfobotulus</taxon>
    </lineage>
</organism>
<feature type="region of interest" description="Disordered" evidence="1">
    <location>
        <begin position="19"/>
        <end position="110"/>
    </location>
</feature>
<comment type="caution">
    <text evidence="3">The sequence shown here is derived from an EMBL/GenBank/DDBJ whole genome shotgun (WGS) entry which is preliminary data.</text>
</comment>
<dbReference type="SMART" id="SM00463">
    <property type="entry name" value="SMR"/>
    <property type="match status" value="1"/>
</dbReference>
<dbReference type="InterPro" id="IPR036063">
    <property type="entry name" value="Smr_dom_sf"/>
</dbReference>
<reference evidence="3 4" key="1">
    <citation type="submission" date="2019-06" db="EMBL/GenBank/DDBJ databases">
        <title>Desulfobotulus mexicanus sp. nov., a novel sulfate-reducing bacterium isolated from the sediment of an alkaline crater lake in Mexico.</title>
        <authorList>
            <person name="Hirschler-Rea A."/>
        </authorList>
    </citation>
    <scope>NUCLEOTIDE SEQUENCE [LARGE SCALE GENOMIC DNA]</scope>
    <source>
        <strain evidence="3 4">PAR22N</strain>
    </source>
</reference>
<evidence type="ECO:0000256" key="1">
    <source>
        <dbReference type="SAM" id="MobiDB-lite"/>
    </source>
</evidence>
<dbReference type="Proteomes" id="UP000321899">
    <property type="component" value="Unassembled WGS sequence"/>
</dbReference>
<name>A0A5S5MD57_9BACT</name>
<keyword evidence="4" id="KW-1185">Reference proteome</keyword>
<dbReference type="EMBL" id="VDMB01000023">
    <property type="protein sequence ID" value="TYT73666.1"/>
    <property type="molecule type" value="Genomic_DNA"/>
</dbReference>
<feature type="domain" description="Smr" evidence="2">
    <location>
        <begin position="173"/>
        <end position="257"/>
    </location>
</feature>
<feature type="compositionally biased region" description="Basic residues" evidence="1">
    <location>
        <begin position="30"/>
        <end position="50"/>
    </location>
</feature>
<proteinExistence type="predicted"/>
<feature type="compositionally biased region" description="Basic and acidic residues" evidence="1">
    <location>
        <begin position="58"/>
        <end position="77"/>
    </location>
</feature>
<gene>
    <name evidence="3" type="ORF">FIM25_14020</name>
</gene>
<evidence type="ECO:0000313" key="4">
    <source>
        <dbReference type="Proteomes" id="UP000321899"/>
    </source>
</evidence>
<dbReference type="SUPFAM" id="SSF160443">
    <property type="entry name" value="SMR domain-like"/>
    <property type="match status" value="1"/>
</dbReference>
<accession>A0A5S5MD57</accession>
<evidence type="ECO:0000313" key="3">
    <source>
        <dbReference type="EMBL" id="TYT73666.1"/>
    </source>
</evidence>
<dbReference type="InterPro" id="IPR002625">
    <property type="entry name" value="Smr_dom"/>
</dbReference>
<dbReference type="Gene3D" id="3.30.1370.110">
    <property type="match status" value="1"/>
</dbReference>